<keyword evidence="4" id="KW-0067">ATP-binding</keyword>
<dbReference type="RefSeq" id="WP_181929829.1">
    <property type="nucleotide sequence ID" value="NZ_CP054698.1"/>
</dbReference>
<accession>A0A7D7LHR4</accession>
<keyword evidence="2" id="KW-0378">Hydrolase</keyword>
<reference evidence="9" key="1">
    <citation type="submission" date="2020-06" db="EMBL/GenBank/DDBJ databases">
        <title>Nostoc edaphicum CCNP1411 genome.</title>
        <authorList>
            <person name="Fidor A."/>
            <person name="Grabski M."/>
            <person name="Gawor J."/>
            <person name="Gromadka R."/>
            <person name="Wegrzyn G."/>
            <person name="Mazur-Marzec H."/>
        </authorList>
    </citation>
    <scope>NUCLEOTIDE SEQUENCE [LARGE SCALE GENOMIC DNA]</scope>
    <source>
        <strain evidence="9">CCNP1411</strain>
    </source>
</reference>
<dbReference type="Gene3D" id="3.40.50.300">
    <property type="entry name" value="P-loop containing nucleotide triphosphate hydrolases"/>
    <property type="match status" value="1"/>
</dbReference>
<keyword evidence="5" id="KW-0175">Coiled coil</keyword>
<dbReference type="SUPFAM" id="SSF52540">
    <property type="entry name" value="P-loop containing nucleoside triphosphate hydrolases"/>
    <property type="match status" value="2"/>
</dbReference>
<evidence type="ECO:0000313" key="9">
    <source>
        <dbReference type="Proteomes" id="UP000514713"/>
    </source>
</evidence>
<evidence type="ECO:0000256" key="1">
    <source>
        <dbReference type="ARBA" id="ARBA00022741"/>
    </source>
</evidence>
<keyword evidence="9" id="KW-1185">Reference proteome</keyword>
<dbReference type="CDD" id="cd18011">
    <property type="entry name" value="DEXDc_RapA"/>
    <property type="match status" value="1"/>
</dbReference>
<dbReference type="Pfam" id="PF00176">
    <property type="entry name" value="SNF2-rel_dom"/>
    <property type="match status" value="1"/>
</dbReference>
<dbReference type="CDD" id="cd18793">
    <property type="entry name" value="SF2_C_SNF"/>
    <property type="match status" value="1"/>
</dbReference>
<feature type="coiled-coil region" evidence="5">
    <location>
        <begin position="437"/>
        <end position="464"/>
    </location>
</feature>
<evidence type="ECO:0000256" key="4">
    <source>
        <dbReference type="ARBA" id="ARBA00022840"/>
    </source>
</evidence>
<name>A0A7D7LHR4_9NOSO</name>
<keyword evidence="1" id="KW-0547">Nucleotide-binding</keyword>
<dbReference type="SMART" id="SM00490">
    <property type="entry name" value="HELICc"/>
    <property type="match status" value="1"/>
</dbReference>
<dbReference type="InterPro" id="IPR027417">
    <property type="entry name" value="P-loop_NTPase"/>
</dbReference>
<dbReference type="GO" id="GO:0004386">
    <property type="term" value="F:helicase activity"/>
    <property type="evidence" value="ECO:0007669"/>
    <property type="project" value="UniProtKB-KW"/>
</dbReference>
<proteinExistence type="predicted"/>
<dbReference type="SMART" id="SM00487">
    <property type="entry name" value="DEXDc"/>
    <property type="match status" value="1"/>
</dbReference>
<dbReference type="GO" id="GO:0016787">
    <property type="term" value="F:hydrolase activity"/>
    <property type="evidence" value="ECO:0007669"/>
    <property type="project" value="UniProtKB-KW"/>
</dbReference>
<evidence type="ECO:0000256" key="3">
    <source>
        <dbReference type="ARBA" id="ARBA00022806"/>
    </source>
</evidence>
<dbReference type="InterPro" id="IPR049730">
    <property type="entry name" value="SNF2/RAD54-like_C"/>
</dbReference>
<dbReference type="AlphaFoldDB" id="A0A7D7LHR4"/>
<dbReference type="PROSITE" id="PS51194">
    <property type="entry name" value="HELICASE_CTER"/>
    <property type="match status" value="1"/>
</dbReference>
<dbReference type="PANTHER" id="PTHR10799">
    <property type="entry name" value="SNF2/RAD54 HELICASE FAMILY"/>
    <property type="match status" value="1"/>
</dbReference>
<evidence type="ECO:0000313" key="8">
    <source>
        <dbReference type="EMBL" id="QMS92334.1"/>
    </source>
</evidence>
<dbReference type="KEGG" id="ned:HUN01_33860"/>
<dbReference type="Pfam" id="PF00271">
    <property type="entry name" value="Helicase_C"/>
    <property type="match status" value="1"/>
</dbReference>
<evidence type="ECO:0000259" key="6">
    <source>
        <dbReference type="PROSITE" id="PS51192"/>
    </source>
</evidence>
<dbReference type="InterPro" id="IPR000330">
    <property type="entry name" value="SNF2_N"/>
</dbReference>
<evidence type="ECO:0000256" key="5">
    <source>
        <dbReference type="SAM" id="Coils"/>
    </source>
</evidence>
<feature type="domain" description="Helicase ATP-binding" evidence="6">
    <location>
        <begin position="112"/>
        <end position="283"/>
    </location>
</feature>
<evidence type="ECO:0000259" key="7">
    <source>
        <dbReference type="PROSITE" id="PS51194"/>
    </source>
</evidence>
<sequence>MVEQLIGKRIQIPGQFTGAVTVERFDVVDDTLLLTVRTQEGELREAILSNFEIEEILTSQEQKSVATVDANAFFLFIESVRIKTAFAYDPHFAVSLSGVRPLPHQLEAVYERILPQVRLRFLLADDPGAGKTIMAGLLLKELKLRNAIERILILAPAPLTIQWQDELRSKFSEIFEVINSTLAKNQLAGNPWERFRQCIASIDFAKRDDVAPGILQVDWDLVIIDEAHKCSARTQGDDLRRTGRYKLAEELSKITERILLLTATPHQGDVSHFHNFLRLLDPEQFISDELNPQLLSLNDSPWFLRRIKEELKDFQGRKLFKERFAITVPFTLSTAEHHLYEEITKYINKYLGKTKGRKQAAVALARTVLQRRLASSLNAIYSSLDRRKRRFADLVEELNKLPHQEQKQRLINLGKIVDPELESDDCEEDHLEELAIESTVAEQVDQLQEELRELERLVKLTQQVIDVGTETKLNRLKESLEEARFNEIKDGSGRLLIFTEHRDTLEYLKKNLTAWGYSTCEIHGGMNILARKAAQRDFQLSKQICLATEAAGEGINLQFCRLMINYDLPWNPNRLEQRMGRIHRIGQTHDVYVFNFVAENTVEGRVLEKLLAKLEEIRKAMGDRVFDVIGQLLQLNDIRFEELVREATYTKASEDEVLEQIERLDPKKLESLEQATGVALATSHVDLSQIRRTQTQDYVSEEQRLMPRYVEEFFKRACDFMRVNLDNRADGLWRVSYVKEEFRSNNLESVRKYGIADKEYLKLTFYKEHLAQPVHQDADLLSPGHSLFAAIVERLDSQLWERVSQQSAIFLDADAQQPYRIHFFEVQVAGMGRKGKDTVLKARLCAVAEKSTGELVLISPDCLHDLAPTQLSPDLVIYPPTPQEQQKVESWLKVKVQRSLMDLERAQRQRELEIRQDYLQKAMESTIAEAQRTQMKLAAKVAGGDETYRVTRDNAQNKVRNLQERYKNKQGELDYLKIIRPGRVAYLGSALVYPSSVTLRKHLPFLKSRAFV</sequence>
<dbReference type="InterPro" id="IPR038718">
    <property type="entry name" value="SNF2-like_sf"/>
</dbReference>
<evidence type="ECO:0000256" key="2">
    <source>
        <dbReference type="ARBA" id="ARBA00022801"/>
    </source>
</evidence>
<dbReference type="PROSITE" id="PS51192">
    <property type="entry name" value="HELICASE_ATP_BIND_1"/>
    <property type="match status" value="1"/>
</dbReference>
<feature type="coiled-coil region" evidence="5">
    <location>
        <begin position="945"/>
        <end position="972"/>
    </location>
</feature>
<dbReference type="GO" id="GO:0005524">
    <property type="term" value="F:ATP binding"/>
    <property type="evidence" value="ECO:0007669"/>
    <property type="project" value="UniProtKB-KW"/>
</dbReference>
<keyword evidence="3 8" id="KW-0347">Helicase</keyword>
<gene>
    <name evidence="8" type="ORF">HUN01_33860</name>
</gene>
<dbReference type="Gene3D" id="3.40.50.10810">
    <property type="entry name" value="Tandem AAA-ATPase domain"/>
    <property type="match status" value="1"/>
</dbReference>
<dbReference type="EMBL" id="CP054698">
    <property type="protein sequence ID" value="QMS92334.1"/>
    <property type="molecule type" value="Genomic_DNA"/>
</dbReference>
<protein>
    <submittedName>
        <fullName evidence="8">DEAD/DEAH box helicase family protein</fullName>
    </submittedName>
</protein>
<dbReference type="Proteomes" id="UP000514713">
    <property type="component" value="Chromosome"/>
</dbReference>
<feature type="domain" description="Helicase C-terminal" evidence="7">
    <location>
        <begin position="472"/>
        <end position="625"/>
    </location>
</feature>
<organism evidence="8 9">
    <name type="scientific">Nostoc edaphicum CCNP1411</name>
    <dbReference type="NCBI Taxonomy" id="1472755"/>
    <lineage>
        <taxon>Bacteria</taxon>
        <taxon>Bacillati</taxon>
        <taxon>Cyanobacteriota</taxon>
        <taxon>Cyanophyceae</taxon>
        <taxon>Nostocales</taxon>
        <taxon>Nostocaceae</taxon>
        <taxon>Nostoc</taxon>
    </lineage>
</organism>
<dbReference type="InterPro" id="IPR057342">
    <property type="entry name" value="DEXDc_RapA"/>
</dbReference>
<dbReference type="InterPro" id="IPR014001">
    <property type="entry name" value="Helicase_ATP-bd"/>
</dbReference>
<dbReference type="InterPro" id="IPR001650">
    <property type="entry name" value="Helicase_C-like"/>
</dbReference>